<sequence>MSARRVYDTPELMENILGFLDKSQLVRVLTLEKSFFIPAVGVLWKDVTYEVAQQLMESHTYNAQVYRQSIRNIILVDPELPKDEETQMTTISYLTQIFPNLLQAERRSPERRGKRKYDWKVKRKDDGQYDVDIISPLALSDRNLPTYGRTKNKKKRNNELSRIETDSCVGNSNDIDILDLETEPSPGSELDDLYPGLKNGRILEITYESSRNDDRRREGQPVPLVLFGIFGFDDRDVGLKDKIVKYLIDPKRREQKILSLNVPELCLELVDLEKICSFPFKENNKIMKIRNCDDNFENNDNTGNHHHGAVDDDINDSVFMTIKEIECRNFKSFDVIEFERFCEKCCLGGDEIDFESDLEVLILDHKGSCDLRLNDISRVVQNIINHLPNLYYLEIPFTIIGQNGRFIPVNQITIIESLNMSSINNKMRNLEKVILNIFGNSYNDGIDQRYPFPIEDVAQNLAYLNAPESCTYHLRNKSNTFIGINMSNRLNEEVHKYQRLAPDGNISLHANDTPPIYSINE</sequence>
<keyword evidence="2" id="KW-1185">Reference proteome</keyword>
<organism evidence="1 2">
    <name type="scientific">Kwoniella dendrophila CBS 6074</name>
    <dbReference type="NCBI Taxonomy" id="1295534"/>
    <lineage>
        <taxon>Eukaryota</taxon>
        <taxon>Fungi</taxon>
        <taxon>Dikarya</taxon>
        <taxon>Basidiomycota</taxon>
        <taxon>Agaricomycotina</taxon>
        <taxon>Tremellomycetes</taxon>
        <taxon>Tremellales</taxon>
        <taxon>Cryptococcaceae</taxon>
        <taxon>Kwoniella</taxon>
    </lineage>
</organism>
<name>A0AAX4K2K9_9TREE</name>
<dbReference type="Proteomes" id="UP001355207">
    <property type="component" value="Chromosome 8"/>
</dbReference>
<evidence type="ECO:0008006" key="3">
    <source>
        <dbReference type="Google" id="ProtNLM"/>
    </source>
</evidence>
<dbReference type="RefSeq" id="XP_066077758.1">
    <property type="nucleotide sequence ID" value="XM_066221661.1"/>
</dbReference>
<dbReference type="GeneID" id="91096604"/>
<dbReference type="EMBL" id="CP144105">
    <property type="protein sequence ID" value="WWC90995.1"/>
    <property type="molecule type" value="Genomic_DNA"/>
</dbReference>
<proteinExistence type="predicted"/>
<dbReference type="AlphaFoldDB" id="A0AAX4K2K9"/>
<evidence type="ECO:0000313" key="1">
    <source>
        <dbReference type="EMBL" id="WWC90995.1"/>
    </source>
</evidence>
<reference evidence="1 2" key="1">
    <citation type="submission" date="2024-01" db="EMBL/GenBank/DDBJ databases">
        <title>Comparative genomics of Cryptococcus and Kwoniella reveals pathogenesis evolution and contrasting modes of karyotype evolution via chromosome fusion or intercentromeric recombination.</title>
        <authorList>
            <person name="Coelho M.A."/>
            <person name="David-Palma M."/>
            <person name="Shea T."/>
            <person name="Bowers K."/>
            <person name="McGinley-Smith S."/>
            <person name="Mohammad A.W."/>
            <person name="Gnirke A."/>
            <person name="Yurkov A.M."/>
            <person name="Nowrousian M."/>
            <person name="Sun S."/>
            <person name="Cuomo C.A."/>
            <person name="Heitman J."/>
        </authorList>
    </citation>
    <scope>NUCLEOTIDE SEQUENCE [LARGE SCALE GENOMIC DNA]</scope>
    <source>
        <strain evidence="1 2">CBS 6074</strain>
    </source>
</reference>
<protein>
    <recommendedName>
        <fullName evidence="3">F-box domain-containing protein</fullName>
    </recommendedName>
</protein>
<accession>A0AAX4K2K9</accession>
<evidence type="ECO:0000313" key="2">
    <source>
        <dbReference type="Proteomes" id="UP001355207"/>
    </source>
</evidence>
<gene>
    <name evidence="1" type="ORF">L201_005934</name>
</gene>